<dbReference type="Proteomes" id="UP001107558">
    <property type="component" value="Chromosome 1"/>
</dbReference>
<dbReference type="OrthoDB" id="7791663at2759"/>
<evidence type="ECO:0000256" key="1">
    <source>
        <dbReference type="SAM" id="Phobius"/>
    </source>
</evidence>
<evidence type="ECO:0000313" key="3">
    <source>
        <dbReference type="Proteomes" id="UP001107558"/>
    </source>
</evidence>
<keyword evidence="1" id="KW-0812">Transmembrane</keyword>
<keyword evidence="3" id="KW-1185">Reference proteome</keyword>
<keyword evidence="1" id="KW-1133">Transmembrane helix</keyword>
<feature type="transmembrane region" description="Helical" evidence="1">
    <location>
        <begin position="118"/>
        <end position="139"/>
    </location>
</feature>
<sequence>MWNKQQVAVVVISFIVTNCFIQISCNITSNHTSSADLIDNIAVNDINNNNNSHNNDKSETHNEDLVASRLSLTVEEIQTTDSFECHCDSTDQDCFRQCLNDDDLNSLSNMFLLTAGEVLLGCAIIMGLSALVTMMLRVCTRSRLARNRREISDLDEVLQRCDNRASLTSLQQDVVAKLRDRPPRYETRHNYEYRRRETDDDSEGTAASFRNVAVLNPGASRLSEPPPPYIENGDSSTVHELPPAYTISLSTDDCYRNDANQIECVGGISNQSFTCNDCQQCQDNNNNSCCCCNSISGTRAISNRNCDNILYI</sequence>
<protein>
    <submittedName>
        <fullName evidence="2">Uncharacterized protein</fullName>
    </submittedName>
</protein>
<keyword evidence="1" id="KW-0472">Membrane</keyword>
<proteinExistence type="predicted"/>
<organism evidence="2 3">
    <name type="scientific">Polypedilum vanderplanki</name>
    <name type="common">Sleeping chironomid midge</name>
    <dbReference type="NCBI Taxonomy" id="319348"/>
    <lineage>
        <taxon>Eukaryota</taxon>
        <taxon>Metazoa</taxon>
        <taxon>Ecdysozoa</taxon>
        <taxon>Arthropoda</taxon>
        <taxon>Hexapoda</taxon>
        <taxon>Insecta</taxon>
        <taxon>Pterygota</taxon>
        <taxon>Neoptera</taxon>
        <taxon>Endopterygota</taxon>
        <taxon>Diptera</taxon>
        <taxon>Nematocera</taxon>
        <taxon>Chironomoidea</taxon>
        <taxon>Chironomidae</taxon>
        <taxon>Chironominae</taxon>
        <taxon>Polypedilum</taxon>
        <taxon>Polypedilum</taxon>
    </lineage>
</organism>
<dbReference type="AlphaFoldDB" id="A0A9J6CN41"/>
<dbReference type="EMBL" id="JADBJN010000001">
    <property type="protein sequence ID" value="KAG5683279.1"/>
    <property type="molecule type" value="Genomic_DNA"/>
</dbReference>
<accession>A0A9J6CN41</accession>
<reference evidence="2" key="1">
    <citation type="submission" date="2021-03" db="EMBL/GenBank/DDBJ databases">
        <title>Chromosome level genome of the anhydrobiotic midge Polypedilum vanderplanki.</title>
        <authorList>
            <person name="Yoshida Y."/>
            <person name="Kikawada T."/>
            <person name="Gusev O."/>
        </authorList>
    </citation>
    <scope>NUCLEOTIDE SEQUENCE</scope>
    <source>
        <strain evidence="2">NIAS01</strain>
        <tissue evidence="2">Whole body or cell culture</tissue>
    </source>
</reference>
<gene>
    <name evidence="2" type="ORF">PVAND_012569</name>
</gene>
<comment type="caution">
    <text evidence="2">The sequence shown here is derived from an EMBL/GenBank/DDBJ whole genome shotgun (WGS) entry which is preliminary data.</text>
</comment>
<evidence type="ECO:0000313" key="2">
    <source>
        <dbReference type="EMBL" id="KAG5683279.1"/>
    </source>
</evidence>
<name>A0A9J6CN41_POLVA</name>
<feature type="transmembrane region" description="Helical" evidence="1">
    <location>
        <begin position="7"/>
        <end position="29"/>
    </location>
</feature>